<dbReference type="Proteomes" id="UP001320544">
    <property type="component" value="Chromosome"/>
</dbReference>
<protein>
    <recommendedName>
        <fullName evidence="4">Zinc ribbon protein</fullName>
    </recommendedName>
</protein>
<accession>A0ABN6MFT3</accession>
<proteinExistence type="predicted"/>
<keyword evidence="3" id="KW-1185">Reference proteome</keyword>
<evidence type="ECO:0000313" key="3">
    <source>
        <dbReference type="Proteomes" id="UP001320544"/>
    </source>
</evidence>
<feature type="compositionally biased region" description="Low complexity" evidence="1">
    <location>
        <begin position="77"/>
        <end position="86"/>
    </location>
</feature>
<organism evidence="2 3">
    <name type="scientific">Raoultibacter timonensis</name>
    <dbReference type="NCBI Taxonomy" id="1907662"/>
    <lineage>
        <taxon>Bacteria</taxon>
        <taxon>Bacillati</taxon>
        <taxon>Actinomycetota</taxon>
        <taxon>Coriobacteriia</taxon>
        <taxon>Eggerthellales</taxon>
        <taxon>Eggerthellaceae</taxon>
        <taxon>Raoultibacter</taxon>
    </lineage>
</organism>
<evidence type="ECO:0000313" key="2">
    <source>
        <dbReference type="EMBL" id="BDE95667.1"/>
    </source>
</evidence>
<sequence length="109" mass="11383">MCFRPPSFDEMMKKCPSCGSFNPPELTKCKKCGTDLPEAAGGTGDASMPAPGAPKGPGAPPGARCSEGSRRPEAARPARVRATPCASAHATQVFEGRLPHVRGKDYAVR</sequence>
<evidence type="ECO:0008006" key="4">
    <source>
        <dbReference type="Google" id="ProtNLM"/>
    </source>
</evidence>
<dbReference type="RefSeq" id="WP_244411975.1">
    <property type="nucleotide sequence ID" value="NZ_AP025564.1"/>
</dbReference>
<gene>
    <name evidence="2" type="ORF">CE91St30_10000</name>
</gene>
<feature type="compositionally biased region" description="Pro residues" evidence="1">
    <location>
        <begin position="51"/>
        <end position="60"/>
    </location>
</feature>
<dbReference type="InterPro" id="IPR038587">
    <property type="entry name" value="Ribosomal_eL40_sf"/>
</dbReference>
<feature type="region of interest" description="Disordered" evidence="1">
    <location>
        <begin position="40"/>
        <end position="109"/>
    </location>
</feature>
<name>A0ABN6MFT3_9ACTN</name>
<evidence type="ECO:0000256" key="1">
    <source>
        <dbReference type="SAM" id="MobiDB-lite"/>
    </source>
</evidence>
<dbReference type="Gene3D" id="4.10.1060.50">
    <property type="match status" value="1"/>
</dbReference>
<feature type="compositionally biased region" description="Basic and acidic residues" evidence="1">
    <location>
        <begin position="67"/>
        <end position="76"/>
    </location>
</feature>
<reference evidence="2 3" key="1">
    <citation type="submission" date="2022-01" db="EMBL/GenBank/DDBJ databases">
        <title>Novel bile acid biosynthetic pathways are enriched in the microbiome of centenarians.</title>
        <authorList>
            <person name="Sato Y."/>
            <person name="Atarashi K."/>
            <person name="Plichta R.D."/>
            <person name="Arai Y."/>
            <person name="Sasajima S."/>
            <person name="Kearney M.S."/>
            <person name="Suda W."/>
            <person name="Takeshita K."/>
            <person name="Sasaki T."/>
            <person name="Okamoto S."/>
            <person name="Skelly N.A."/>
            <person name="Okamura Y."/>
            <person name="Vlamakis H."/>
            <person name="Li Y."/>
            <person name="Tanoue T."/>
            <person name="Takei H."/>
            <person name="Nittono H."/>
            <person name="Narushima S."/>
            <person name="Irie J."/>
            <person name="Itoh H."/>
            <person name="Moriya K."/>
            <person name="Sugiura Y."/>
            <person name="Suematsu M."/>
            <person name="Moritoki N."/>
            <person name="Shibata S."/>
            <person name="Littman R.D."/>
            <person name="Fischbach A.M."/>
            <person name="Uwamino Y."/>
            <person name="Inoue T."/>
            <person name="Honda A."/>
            <person name="Hattori M."/>
            <person name="Murai T."/>
            <person name="Xavier J.R."/>
            <person name="Hirose N."/>
            <person name="Honda K."/>
        </authorList>
    </citation>
    <scope>NUCLEOTIDE SEQUENCE [LARGE SCALE GENOMIC DNA]</scope>
    <source>
        <strain evidence="2 3">CE91-St30</strain>
    </source>
</reference>
<dbReference type="EMBL" id="AP025564">
    <property type="protein sequence ID" value="BDE95667.1"/>
    <property type="molecule type" value="Genomic_DNA"/>
</dbReference>